<accession>A0ABV1XCU7</accession>
<organism evidence="2 3">
    <name type="scientific">Streptomyces hyaluromycini</name>
    <dbReference type="NCBI Taxonomy" id="1377993"/>
    <lineage>
        <taxon>Bacteria</taxon>
        <taxon>Bacillati</taxon>
        <taxon>Actinomycetota</taxon>
        <taxon>Actinomycetes</taxon>
        <taxon>Kitasatosporales</taxon>
        <taxon>Streptomycetaceae</taxon>
        <taxon>Streptomyces</taxon>
    </lineage>
</organism>
<feature type="region of interest" description="Disordered" evidence="1">
    <location>
        <begin position="193"/>
        <end position="244"/>
    </location>
</feature>
<dbReference type="Proteomes" id="UP001474181">
    <property type="component" value="Unassembled WGS sequence"/>
</dbReference>
<evidence type="ECO:0000313" key="3">
    <source>
        <dbReference type="Proteomes" id="UP001474181"/>
    </source>
</evidence>
<protein>
    <submittedName>
        <fullName evidence="2">Uncharacterized protein</fullName>
    </submittedName>
</protein>
<feature type="region of interest" description="Disordered" evidence="1">
    <location>
        <begin position="1"/>
        <end position="75"/>
    </location>
</feature>
<evidence type="ECO:0000256" key="1">
    <source>
        <dbReference type="SAM" id="MobiDB-lite"/>
    </source>
</evidence>
<keyword evidence="3" id="KW-1185">Reference proteome</keyword>
<feature type="compositionally biased region" description="Basic and acidic residues" evidence="1">
    <location>
        <begin position="106"/>
        <end position="148"/>
    </location>
</feature>
<proteinExistence type="predicted"/>
<dbReference type="EMBL" id="JBEPEK010000666">
    <property type="protein sequence ID" value="MER7186824.1"/>
    <property type="molecule type" value="Genomic_DNA"/>
</dbReference>
<reference evidence="2 3" key="1">
    <citation type="submission" date="2024-06" db="EMBL/GenBank/DDBJ databases">
        <title>The Natural Products Discovery Center: Release of the First 8490 Sequenced Strains for Exploring Actinobacteria Biosynthetic Diversity.</title>
        <authorList>
            <person name="Kalkreuter E."/>
            <person name="Kautsar S.A."/>
            <person name="Yang D."/>
            <person name="Bader C.D."/>
            <person name="Teijaro C.N."/>
            <person name="Fluegel L."/>
            <person name="Davis C.M."/>
            <person name="Simpson J.R."/>
            <person name="Lauterbach L."/>
            <person name="Steele A.D."/>
            <person name="Gui C."/>
            <person name="Meng S."/>
            <person name="Li G."/>
            <person name="Viehrig K."/>
            <person name="Ye F."/>
            <person name="Su P."/>
            <person name="Kiefer A.F."/>
            <person name="Nichols A."/>
            <person name="Cepeda A.J."/>
            <person name="Yan W."/>
            <person name="Fan B."/>
            <person name="Jiang Y."/>
            <person name="Adhikari A."/>
            <person name="Zheng C.-J."/>
            <person name="Schuster L."/>
            <person name="Cowan T.M."/>
            <person name="Smanski M.J."/>
            <person name="Chevrette M.G."/>
            <person name="De Carvalho L.P.S."/>
            <person name="Shen B."/>
        </authorList>
    </citation>
    <scope>NUCLEOTIDE SEQUENCE [LARGE SCALE GENOMIC DNA]</scope>
    <source>
        <strain evidence="2 3">NPDC000234</strain>
    </source>
</reference>
<dbReference type="RefSeq" id="WP_350790790.1">
    <property type="nucleotide sequence ID" value="NZ_JBEPEK010000666.1"/>
</dbReference>
<feature type="compositionally biased region" description="Low complexity" evidence="1">
    <location>
        <begin position="212"/>
        <end position="222"/>
    </location>
</feature>
<feature type="compositionally biased region" description="Basic and acidic residues" evidence="1">
    <location>
        <begin position="61"/>
        <end position="75"/>
    </location>
</feature>
<gene>
    <name evidence="2" type="ORF">ABT404_46450</name>
</gene>
<sequence>MTVRTRGTRPPLPLAPLGYRRDGRPILPIVGSSSDDPGDPSTGDPTTEDTGITVVSIPQDELSRRFAREKDQGRRAGIRDLLGQLGFDSVKALTEYVQNQRQAEQQQKDAERERLSEAERRERAAAEREHQAQERETAATAREQDAARRATLVGLGTTGPELEDAAILLAREIEPDADQTALAHAAARLKQRRPELFGAATPQAPVPPPSGSPAGVPARSGGIPPRPGQLGLDIARRRGHLKSS</sequence>
<feature type="compositionally biased region" description="Low complexity" evidence="1">
    <location>
        <begin position="31"/>
        <end position="51"/>
    </location>
</feature>
<name>A0ABV1XCU7_9ACTN</name>
<comment type="caution">
    <text evidence="2">The sequence shown here is derived from an EMBL/GenBank/DDBJ whole genome shotgun (WGS) entry which is preliminary data.</text>
</comment>
<evidence type="ECO:0000313" key="2">
    <source>
        <dbReference type="EMBL" id="MER7186824.1"/>
    </source>
</evidence>
<feature type="region of interest" description="Disordered" evidence="1">
    <location>
        <begin position="98"/>
        <end position="156"/>
    </location>
</feature>